<evidence type="ECO:0000259" key="1">
    <source>
        <dbReference type="Pfam" id="PF00248"/>
    </source>
</evidence>
<dbReference type="OrthoDB" id="9768851at2"/>
<evidence type="ECO:0000313" key="2">
    <source>
        <dbReference type="EMBL" id="RAK26174.1"/>
    </source>
</evidence>
<evidence type="ECO:0000313" key="3">
    <source>
        <dbReference type="Proteomes" id="UP000249341"/>
    </source>
</evidence>
<dbReference type="CDD" id="cd19152">
    <property type="entry name" value="AKR_AKR15A"/>
    <property type="match status" value="1"/>
</dbReference>
<dbReference type="RefSeq" id="WP_111654683.1">
    <property type="nucleotide sequence ID" value="NZ_JACHWI010000013.1"/>
</dbReference>
<proteinExistence type="predicted"/>
<protein>
    <submittedName>
        <fullName evidence="2">D-threo-aldose 1-dehydrogenase</fullName>
    </submittedName>
</protein>
<gene>
    <name evidence="2" type="ORF">B0I29_1286</name>
</gene>
<feature type="domain" description="NADP-dependent oxidoreductase" evidence="1">
    <location>
        <begin position="16"/>
        <end position="311"/>
    </location>
</feature>
<accession>A0A327YXY5</accession>
<dbReference type="PANTHER" id="PTHR42686">
    <property type="entry name" value="GH17980P-RELATED"/>
    <property type="match status" value="1"/>
</dbReference>
<keyword evidence="3" id="KW-1185">Reference proteome</keyword>
<dbReference type="SUPFAM" id="SSF51430">
    <property type="entry name" value="NAD(P)-linked oxidoreductase"/>
    <property type="match status" value="1"/>
</dbReference>
<dbReference type="InterPro" id="IPR023210">
    <property type="entry name" value="NADP_OxRdtase_dom"/>
</dbReference>
<dbReference type="InterPro" id="IPR020471">
    <property type="entry name" value="AKR"/>
</dbReference>
<dbReference type="Gene3D" id="3.20.20.100">
    <property type="entry name" value="NADP-dependent oxidoreductase domain"/>
    <property type="match status" value="1"/>
</dbReference>
<name>A0A327YXY5_9ACTN</name>
<dbReference type="InterPro" id="IPR036812">
    <property type="entry name" value="NAD(P)_OxRdtase_dom_sf"/>
</dbReference>
<dbReference type="PANTHER" id="PTHR42686:SF1">
    <property type="entry name" value="GH17980P-RELATED"/>
    <property type="match status" value="1"/>
</dbReference>
<dbReference type="Proteomes" id="UP000249341">
    <property type="component" value="Unassembled WGS sequence"/>
</dbReference>
<dbReference type="GO" id="GO:0016491">
    <property type="term" value="F:oxidoreductase activity"/>
    <property type="evidence" value="ECO:0007669"/>
    <property type="project" value="InterPro"/>
</dbReference>
<dbReference type="AlphaFoldDB" id="A0A327YXY5"/>
<reference evidence="2 3" key="1">
    <citation type="submission" date="2018-06" db="EMBL/GenBank/DDBJ databases">
        <title>Genomic Encyclopedia of Type Strains, Phase III (KMG-III): the genomes of soil and plant-associated and newly described type strains.</title>
        <authorList>
            <person name="Whitman W."/>
        </authorList>
    </citation>
    <scope>NUCLEOTIDE SEQUENCE [LARGE SCALE GENOMIC DNA]</scope>
    <source>
        <strain evidence="2 3">CGMCC 4.7090</strain>
    </source>
</reference>
<organism evidence="2 3">
    <name type="scientific">Actinoplanes lutulentus</name>
    <dbReference type="NCBI Taxonomy" id="1287878"/>
    <lineage>
        <taxon>Bacteria</taxon>
        <taxon>Bacillati</taxon>
        <taxon>Actinomycetota</taxon>
        <taxon>Actinomycetes</taxon>
        <taxon>Micromonosporales</taxon>
        <taxon>Micromonosporaceae</taxon>
        <taxon>Actinoplanes</taxon>
    </lineage>
</organism>
<comment type="caution">
    <text evidence="2">The sequence shown here is derived from an EMBL/GenBank/DDBJ whole genome shotgun (WGS) entry which is preliminary data.</text>
</comment>
<dbReference type="GO" id="GO:0005829">
    <property type="term" value="C:cytosol"/>
    <property type="evidence" value="ECO:0007669"/>
    <property type="project" value="TreeGrafter"/>
</dbReference>
<sequence>MNPTEKVHIGKAAATRLGLGLAPLGGLFEPVGDEQARQTMERAWELGLRLFDVAPLYGNGLAEKRGGAALKGKPRDEFTLSTKVGRLLRGGGEDTQRIWAEPTDVTPVFDFSGDGVRRSYEESLCRLGLETADILHLHDPDDHLGQAVAEALPALVELREQGRITAVSAGMNQAKALTDLVRTGLLDAVLLAGRYTLLDQSGGAELLPLCQQKGVAVIAAGVFNSGLLADPRPGARYDYLPADAALLQKALAIKDVCDRHGVPLRAAAIQFPAEHPAVTCVLVGARSPAEVEDAVLMAAVPIPAELWSDLREEGLIT</sequence>
<dbReference type="EMBL" id="QLMJ01000028">
    <property type="protein sequence ID" value="RAK26174.1"/>
    <property type="molecule type" value="Genomic_DNA"/>
</dbReference>
<dbReference type="Pfam" id="PF00248">
    <property type="entry name" value="Aldo_ket_red"/>
    <property type="match status" value="1"/>
</dbReference>